<dbReference type="Proteomes" id="UP001597460">
    <property type="component" value="Unassembled WGS sequence"/>
</dbReference>
<keyword evidence="2" id="KW-1185">Reference proteome</keyword>
<dbReference type="RefSeq" id="WP_390301609.1">
    <property type="nucleotide sequence ID" value="NZ_JBHULI010000024.1"/>
</dbReference>
<protein>
    <submittedName>
        <fullName evidence="1">Uncharacterized protein</fullName>
    </submittedName>
</protein>
<name>A0ABW5JLU2_9BACT</name>
<gene>
    <name evidence="1" type="ORF">ACFSVN_09635</name>
</gene>
<evidence type="ECO:0000313" key="2">
    <source>
        <dbReference type="Proteomes" id="UP001597460"/>
    </source>
</evidence>
<proteinExistence type="predicted"/>
<reference evidence="2" key="1">
    <citation type="journal article" date="2019" name="Int. J. Syst. Evol. Microbiol.">
        <title>The Global Catalogue of Microorganisms (GCM) 10K type strain sequencing project: providing services to taxonomists for standard genome sequencing and annotation.</title>
        <authorList>
            <consortium name="The Broad Institute Genomics Platform"/>
            <consortium name="The Broad Institute Genome Sequencing Center for Infectious Disease"/>
            <person name="Wu L."/>
            <person name="Ma J."/>
        </authorList>
    </citation>
    <scope>NUCLEOTIDE SEQUENCE [LARGE SCALE GENOMIC DNA]</scope>
    <source>
        <strain evidence="2">KCTC 52042</strain>
    </source>
</reference>
<sequence>MKRLNFTLDNATVQLLNKLAGKFYEGNKSQTVRAALESLAAHQGHDGWVITGYTMAKTDHNVNCHTCGTEHQEGNIVFKPVFEKGNSPVAISHIPKEEWVECSDCVESR</sequence>
<comment type="caution">
    <text evidence="1">The sequence shown here is derived from an EMBL/GenBank/DDBJ whole genome shotgun (WGS) entry which is preliminary data.</text>
</comment>
<evidence type="ECO:0000313" key="1">
    <source>
        <dbReference type="EMBL" id="MFD2532705.1"/>
    </source>
</evidence>
<dbReference type="EMBL" id="JBHULI010000024">
    <property type="protein sequence ID" value="MFD2532705.1"/>
    <property type="molecule type" value="Genomic_DNA"/>
</dbReference>
<organism evidence="1 2">
    <name type="scientific">Gracilimonas halophila</name>
    <dbReference type="NCBI Taxonomy" id="1834464"/>
    <lineage>
        <taxon>Bacteria</taxon>
        <taxon>Pseudomonadati</taxon>
        <taxon>Balneolota</taxon>
        <taxon>Balneolia</taxon>
        <taxon>Balneolales</taxon>
        <taxon>Balneolaceae</taxon>
        <taxon>Gracilimonas</taxon>
    </lineage>
</organism>
<accession>A0ABW5JLU2</accession>